<feature type="domain" description="AB hydrolase-1" evidence="1">
    <location>
        <begin position="12"/>
        <end position="230"/>
    </location>
</feature>
<reference evidence="2 3" key="1">
    <citation type="journal article" date="2014" name="Int. J. Syst. Evol. Microbiol.">
        <title>Lysinibacillus halotolerans sp. nov., isolated from saline-alkaline soil.</title>
        <authorList>
            <person name="Kong D."/>
            <person name="Wang Y."/>
            <person name="Zhao B."/>
            <person name="Li Y."/>
            <person name="Song J."/>
            <person name="Zhai Y."/>
            <person name="Zhang C."/>
            <person name="Wang H."/>
            <person name="Chen X."/>
            <person name="Zhao B."/>
            <person name="Ruan Z."/>
        </authorList>
    </citation>
    <scope>NUCLEOTIDE SEQUENCE [LARGE SCALE GENOMIC DNA]</scope>
    <source>
        <strain evidence="2 3">MCCC 1A12703</strain>
    </source>
</reference>
<organism evidence="2 3">
    <name type="scientific">Lysinibacillus halotolerans</name>
    <dbReference type="NCBI Taxonomy" id="1368476"/>
    <lineage>
        <taxon>Bacteria</taxon>
        <taxon>Bacillati</taxon>
        <taxon>Bacillota</taxon>
        <taxon>Bacilli</taxon>
        <taxon>Bacillales</taxon>
        <taxon>Bacillaceae</taxon>
        <taxon>Lysinibacillus</taxon>
    </lineage>
</organism>
<name>A0A3M8H4I8_9BACI</name>
<evidence type="ECO:0000313" key="3">
    <source>
        <dbReference type="Proteomes" id="UP000279909"/>
    </source>
</evidence>
<dbReference type="PRINTS" id="PR00111">
    <property type="entry name" value="ABHYDROLASE"/>
</dbReference>
<dbReference type="RefSeq" id="WP_122973410.1">
    <property type="nucleotide sequence ID" value="NZ_RHLQ01000058.1"/>
</dbReference>
<evidence type="ECO:0000259" key="1">
    <source>
        <dbReference type="Pfam" id="PF00561"/>
    </source>
</evidence>
<gene>
    <name evidence="2" type="ORF">EC501_16320</name>
</gene>
<protein>
    <submittedName>
        <fullName evidence="2">Alpha/beta fold hydrolase</fullName>
    </submittedName>
</protein>
<dbReference type="InterPro" id="IPR050266">
    <property type="entry name" value="AB_hydrolase_sf"/>
</dbReference>
<comment type="caution">
    <text evidence="2">The sequence shown here is derived from an EMBL/GenBank/DDBJ whole genome shotgun (WGS) entry which is preliminary data.</text>
</comment>
<dbReference type="PANTHER" id="PTHR43798">
    <property type="entry name" value="MONOACYLGLYCEROL LIPASE"/>
    <property type="match status" value="1"/>
</dbReference>
<dbReference type="EMBL" id="RHLQ01000058">
    <property type="protein sequence ID" value="RNC97229.1"/>
    <property type="molecule type" value="Genomic_DNA"/>
</dbReference>
<accession>A0A3M8H4I8</accession>
<keyword evidence="2" id="KW-0378">Hydrolase</keyword>
<dbReference type="Gene3D" id="3.40.50.1820">
    <property type="entry name" value="alpha/beta hydrolase"/>
    <property type="match status" value="1"/>
</dbReference>
<proteinExistence type="predicted"/>
<keyword evidence="3" id="KW-1185">Reference proteome</keyword>
<dbReference type="Proteomes" id="UP000279909">
    <property type="component" value="Unassembled WGS sequence"/>
</dbReference>
<sequence>MLQYIRKGTGEVLVLVHGFLGAKEIFQDVIEDLSSHYDVIAVDLPGHGSSKLEKDRYTVYDYAQAVTEVLQHEGVTEATWLGHSLGGYIVLAALEGKVAPIKRAILAYSYHGADNEEQKEKRTKQQQQIPLIGVEPFVDQLIGAFFSNNAKEEQIQFARQIGYRASEEGLIVALEAMKSRPNQQNFVDNTTMPILVIEGSEDGIVQPIQTKNENVEKVITKTGHLGMLEDPKSFTEAVK</sequence>
<dbReference type="SUPFAM" id="SSF53474">
    <property type="entry name" value="alpha/beta-Hydrolases"/>
    <property type="match status" value="1"/>
</dbReference>
<dbReference type="Pfam" id="PF00561">
    <property type="entry name" value="Abhydrolase_1"/>
    <property type="match status" value="1"/>
</dbReference>
<dbReference type="OrthoDB" id="252464at2"/>
<evidence type="ECO:0000313" key="2">
    <source>
        <dbReference type="EMBL" id="RNC97229.1"/>
    </source>
</evidence>
<dbReference type="InterPro" id="IPR000073">
    <property type="entry name" value="AB_hydrolase_1"/>
</dbReference>
<dbReference type="GO" id="GO:0016787">
    <property type="term" value="F:hydrolase activity"/>
    <property type="evidence" value="ECO:0007669"/>
    <property type="project" value="UniProtKB-KW"/>
</dbReference>
<dbReference type="InterPro" id="IPR029058">
    <property type="entry name" value="AB_hydrolase_fold"/>
</dbReference>
<dbReference type="AlphaFoldDB" id="A0A3M8H4I8"/>